<reference evidence="3" key="2">
    <citation type="submission" date="2025-08" db="UniProtKB">
        <authorList>
            <consortium name="RefSeq"/>
        </authorList>
    </citation>
    <scope>IDENTIFICATION</scope>
</reference>
<evidence type="ECO:0000313" key="2">
    <source>
        <dbReference type="Proteomes" id="UP001652642"/>
    </source>
</evidence>
<sequence>METADSQDAAEGTSGRYGPYDEPSTSSQGAVEASGTARAVSGEYGGAHNTASQSASWPWLGGLQQPFASPNACTTPTMAWPCGFWPPMGPQWFGWGMPVATPLKSASASEGKNSATQPHLVVPNTGYNTVPITAIPYSDYSSPLGDHLTPAVKEKIWTGQYIDFYELLNRQIEVRDIDKDDEKIKEKHRRKRPDRDWNNWVTGFTIYSGVLVKAQPWKASALFQYFDIIRRAQAEFEGLAWLRYDEAFRMRSAIRPEMRWDETHPGLWLQHMMPAKCNLGDRFDCGHLNIQSTETTDAQQREGQPRWPCYEFNNKGTCVRSPCRFNHVCIACGGKHPKINCSKAGSQRQDKMGGPNKKSEGGTGVMRKGNHAN</sequence>
<evidence type="ECO:0000256" key="1">
    <source>
        <dbReference type="SAM" id="MobiDB-lite"/>
    </source>
</evidence>
<proteinExistence type="predicted"/>
<gene>
    <name evidence="3" type="primary">LOC140704951</name>
</gene>
<reference evidence="2" key="1">
    <citation type="submission" date="2025-05" db="UniProtKB">
        <authorList>
            <consortium name="RefSeq"/>
        </authorList>
    </citation>
    <scope>NUCLEOTIDE SEQUENCE [LARGE SCALE GENOMIC DNA]</scope>
</reference>
<keyword evidence="2" id="KW-1185">Reference proteome</keyword>
<dbReference type="PANTHER" id="PTHR35558:SF1">
    <property type="entry name" value="ENDONUCLEASE_EXONUCLEASE_PHOSPHATASE DOMAIN-CONTAINING PROTEIN"/>
    <property type="match status" value="1"/>
</dbReference>
<accession>A0ABM5FTE7</accession>
<feature type="region of interest" description="Disordered" evidence="1">
    <location>
        <begin position="343"/>
        <end position="373"/>
    </location>
</feature>
<dbReference type="PANTHER" id="PTHR35558">
    <property type="entry name" value="SGNH_HYDRO DOMAIN-CONTAINING PROTEIN"/>
    <property type="match status" value="1"/>
</dbReference>
<organism evidence="2 3">
    <name type="scientific">Pogona vitticeps</name>
    <name type="common">central bearded dragon</name>
    <dbReference type="NCBI Taxonomy" id="103695"/>
    <lineage>
        <taxon>Eukaryota</taxon>
        <taxon>Metazoa</taxon>
        <taxon>Chordata</taxon>
        <taxon>Craniata</taxon>
        <taxon>Vertebrata</taxon>
        <taxon>Euteleostomi</taxon>
        <taxon>Lepidosauria</taxon>
        <taxon>Squamata</taxon>
        <taxon>Bifurcata</taxon>
        <taxon>Unidentata</taxon>
        <taxon>Episquamata</taxon>
        <taxon>Toxicofera</taxon>
        <taxon>Iguania</taxon>
        <taxon>Acrodonta</taxon>
        <taxon>Agamidae</taxon>
        <taxon>Amphibolurinae</taxon>
        <taxon>Pogona</taxon>
    </lineage>
</organism>
<dbReference type="GeneID" id="140704951"/>
<feature type="region of interest" description="Disordered" evidence="1">
    <location>
        <begin position="1"/>
        <end position="48"/>
    </location>
</feature>
<name>A0ABM5FTE7_9SAUR</name>
<dbReference type="RefSeq" id="XP_072848683.1">
    <property type="nucleotide sequence ID" value="XM_072992582.1"/>
</dbReference>
<protein>
    <recommendedName>
        <fullName evidence="4">C3H1-type domain-containing protein</fullName>
    </recommendedName>
</protein>
<dbReference type="Proteomes" id="UP001652642">
    <property type="component" value="Chromosome 2"/>
</dbReference>
<evidence type="ECO:0000313" key="3">
    <source>
        <dbReference type="RefSeq" id="XP_072848683.1"/>
    </source>
</evidence>
<evidence type="ECO:0008006" key="4">
    <source>
        <dbReference type="Google" id="ProtNLM"/>
    </source>
</evidence>